<organism evidence="1 2">
    <name type="scientific">Candidatus Faeciplasma avium</name>
    <dbReference type="NCBI Taxonomy" id="2840798"/>
    <lineage>
        <taxon>Bacteria</taxon>
        <taxon>Bacillati</taxon>
        <taxon>Bacillota</taxon>
        <taxon>Clostridia</taxon>
        <taxon>Eubacteriales</taxon>
        <taxon>Oscillospiraceae</taxon>
        <taxon>Oscillospiraceae incertae sedis</taxon>
        <taxon>Candidatus Faeciplasma</taxon>
    </lineage>
</organism>
<dbReference type="EMBL" id="DVOL01000027">
    <property type="protein sequence ID" value="HIV10458.1"/>
    <property type="molecule type" value="Genomic_DNA"/>
</dbReference>
<dbReference type="Proteomes" id="UP000823960">
    <property type="component" value="Unassembled WGS sequence"/>
</dbReference>
<proteinExistence type="predicted"/>
<comment type="caution">
    <text evidence="1">The sequence shown here is derived from an EMBL/GenBank/DDBJ whole genome shotgun (WGS) entry which is preliminary data.</text>
</comment>
<reference evidence="1" key="1">
    <citation type="submission" date="2020-10" db="EMBL/GenBank/DDBJ databases">
        <authorList>
            <person name="Gilroy R."/>
        </authorList>
    </citation>
    <scope>NUCLEOTIDE SEQUENCE</scope>
    <source>
        <strain evidence="1">1370</strain>
    </source>
</reference>
<name>A0A9D1NQI0_9FIRM</name>
<reference evidence="1" key="2">
    <citation type="journal article" date="2021" name="PeerJ">
        <title>Extensive microbial diversity within the chicken gut microbiome revealed by metagenomics and culture.</title>
        <authorList>
            <person name="Gilroy R."/>
            <person name="Ravi A."/>
            <person name="Getino M."/>
            <person name="Pursley I."/>
            <person name="Horton D.L."/>
            <person name="Alikhan N.F."/>
            <person name="Baker D."/>
            <person name="Gharbi K."/>
            <person name="Hall N."/>
            <person name="Watson M."/>
            <person name="Adriaenssens E.M."/>
            <person name="Foster-Nyarko E."/>
            <person name="Jarju S."/>
            <person name="Secka A."/>
            <person name="Antonio M."/>
            <person name="Oren A."/>
            <person name="Chaudhuri R.R."/>
            <person name="La Ragione R."/>
            <person name="Hildebrand F."/>
            <person name="Pallen M.J."/>
        </authorList>
    </citation>
    <scope>NUCLEOTIDE SEQUENCE</scope>
    <source>
        <strain evidence="1">1370</strain>
    </source>
</reference>
<gene>
    <name evidence="1" type="ORF">IAD28_02030</name>
</gene>
<dbReference type="AlphaFoldDB" id="A0A9D1NQI0"/>
<evidence type="ECO:0000313" key="2">
    <source>
        <dbReference type="Proteomes" id="UP000823960"/>
    </source>
</evidence>
<sequence length="510" mass="57810">MNEVSGYLYEQYKKNKFDLSAFGIERGAKRSDYFCTPKGANIIGWTGVDGIHYCTVKSLGDTVFAVEPMGYAGRHAFPVAKSFEDFLRLLMACGHEAYIEQAHAWSREQYDDFAKENPITTIANEQALRLQKEYGLSPMGEPHSYLKAIYDSFDFSTIPYKKDYYEYIPKDEMPLSKEWKVYFSLHDRKGGERAGEELSLNTAFSWAGYEWIVPSAYICAKGLVLDVFAEADSDRVHAFLLKWMFAERDEGRLTAEQQRQIEGENPLSFDYRACVLVNGRLLRNKQGRGNGWVQGYEMYEPESMRDILNHYGLSLDGCWIWRRMSFPWTTKTKPNIKSLALKLEQRPVTVPGERFSVTGAGERVCFVHPVTNVEHTLTVTEYEHDTLSLGRQPSDGYEHPTHLVKMAYTLEPELNSMQLTVSDVRQSDAPKMSKLNPPNGDFAGAVGIIGGADGPVSVIVGVPRGEKKPHTALSALTFEPQERVEWRLSFNAKTAEDFEISLINNNKSVE</sequence>
<accession>A0A9D1NQI0</accession>
<evidence type="ECO:0000313" key="1">
    <source>
        <dbReference type="EMBL" id="HIV10458.1"/>
    </source>
</evidence>
<protein>
    <submittedName>
        <fullName evidence="1">Uncharacterized protein</fullName>
    </submittedName>
</protein>